<dbReference type="InterPro" id="IPR037050">
    <property type="entry name" value="DUF1254_sf"/>
</dbReference>
<evidence type="ECO:0000259" key="1">
    <source>
        <dbReference type="Pfam" id="PF06742"/>
    </source>
</evidence>
<feature type="domain" description="DUF1214" evidence="1">
    <location>
        <begin position="349"/>
        <end position="457"/>
    </location>
</feature>
<evidence type="ECO:0000313" key="4">
    <source>
        <dbReference type="Proteomes" id="UP001161064"/>
    </source>
</evidence>
<proteinExistence type="predicted"/>
<dbReference type="RefSeq" id="WP_284358415.1">
    <property type="nucleotide sequence ID" value="NZ_BPFZ01000001.1"/>
</dbReference>
<dbReference type="EMBL" id="BPFZ01000001">
    <property type="protein sequence ID" value="GIU65946.1"/>
    <property type="molecule type" value="Genomic_DNA"/>
</dbReference>
<dbReference type="InterPro" id="IPR010679">
    <property type="entry name" value="DUF1254"/>
</dbReference>
<reference evidence="3" key="1">
    <citation type="submission" date="2021-05" db="EMBL/GenBank/DDBJ databases">
        <authorList>
            <person name="Tanabe Y."/>
        </authorList>
    </citation>
    <scope>NUCLEOTIDE SEQUENCE</scope>
    <source>
        <strain evidence="3">BOTRYCO-1</strain>
    </source>
</reference>
<evidence type="ECO:0000313" key="3">
    <source>
        <dbReference type="EMBL" id="GIU65946.1"/>
    </source>
</evidence>
<dbReference type="InterPro" id="IPR010621">
    <property type="entry name" value="DUF1214"/>
</dbReference>
<evidence type="ECO:0008006" key="5">
    <source>
        <dbReference type="Google" id="ProtNLM"/>
    </source>
</evidence>
<dbReference type="Proteomes" id="UP001161064">
    <property type="component" value="Unassembled WGS sequence"/>
</dbReference>
<dbReference type="Pfam" id="PF06742">
    <property type="entry name" value="DUF1214"/>
    <property type="match status" value="1"/>
</dbReference>
<keyword evidence="4" id="KW-1185">Reference proteome</keyword>
<dbReference type="Pfam" id="PF06863">
    <property type="entry name" value="DUF1254"/>
    <property type="match status" value="1"/>
</dbReference>
<evidence type="ECO:0000259" key="2">
    <source>
        <dbReference type="Pfam" id="PF06863"/>
    </source>
</evidence>
<comment type="caution">
    <text evidence="3">The sequence shown here is derived from an EMBL/GenBank/DDBJ whole genome shotgun (WGS) entry which is preliminary data.</text>
</comment>
<dbReference type="InterPro" id="IPR037049">
    <property type="entry name" value="DUF1214_C_sf"/>
</dbReference>
<protein>
    <recommendedName>
        <fullName evidence="5">DUF1254 domain-containing protein</fullName>
    </recommendedName>
</protein>
<accession>A0ABQ4PSJ2</accession>
<reference evidence="3" key="2">
    <citation type="journal article" date="2023" name="ISME Commun">
        <title>Characterization of a bloom-associated alphaproteobacterial lineage, 'Candidatus Phycosocius': insights into freshwater algal-bacterial interactions.</title>
        <authorList>
            <person name="Tanabe Y."/>
            <person name="Yamaguchi H."/>
            <person name="Yoshida M."/>
            <person name="Kai A."/>
            <person name="Okazaki Y."/>
        </authorList>
    </citation>
    <scope>NUCLEOTIDE SEQUENCE</scope>
    <source>
        <strain evidence="3">BOTRYCO-1</strain>
    </source>
</reference>
<dbReference type="Gene3D" id="2.60.40.1610">
    <property type="entry name" value="Domain of unknown function DUF1254"/>
    <property type="match status" value="1"/>
</dbReference>
<dbReference type="Gene3D" id="1.10.3360.10">
    <property type="entry name" value="VPA0735-like domain"/>
    <property type="match status" value="1"/>
</dbReference>
<dbReference type="PANTHER" id="PTHR36509:SF2">
    <property type="entry name" value="BLL3101 PROTEIN"/>
    <property type="match status" value="1"/>
</dbReference>
<name>A0ABQ4PSJ2_9PROT</name>
<dbReference type="SUPFAM" id="SSF160935">
    <property type="entry name" value="VPA0735-like"/>
    <property type="match status" value="1"/>
</dbReference>
<dbReference type="PANTHER" id="PTHR36509">
    <property type="entry name" value="BLL3101 PROTEIN"/>
    <property type="match status" value="1"/>
</dbReference>
<dbReference type="Gene3D" id="2.60.120.600">
    <property type="entry name" value="Domain of unknown function DUF1214, C-terminal domain"/>
    <property type="match status" value="1"/>
</dbReference>
<organism evidence="3 4">
    <name type="scientific">Candidatus Phycosocius spiralis</name>
    <dbReference type="NCBI Taxonomy" id="2815099"/>
    <lineage>
        <taxon>Bacteria</taxon>
        <taxon>Pseudomonadati</taxon>
        <taxon>Pseudomonadota</taxon>
        <taxon>Alphaproteobacteria</taxon>
        <taxon>Caulobacterales</taxon>
        <taxon>Caulobacterales incertae sedis</taxon>
        <taxon>Candidatus Phycosocius</taxon>
    </lineage>
</organism>
<sequence length="473" mass="51269">MKQTDVKLTKREAILLASASLVPLVASTVEAHNKATLTPEVARSLAQEAWLFGVPLVYIATQVDVLTHVLKPEGSAAPINQFVHYREFPDPTNRLVVGFNVDTLYSLASLDLSQEPIVLTVPNMGTRYWVMQLVDGWNNVSHAPGSRTVGGKGGDFAIVGPDWQGTLPPGLTELRMPTSIAMVGGRTYTADKDDYSAVHVLQDKYKLIPLHAWGKPYAPPDDVPLKSGVDSKTPVPEQVLGMTSVAFFGRLNALLVDNPPEPADPTFMARIAQLGITPGAAFSTAEFSPEVLKAIEEGVAAGVKQMRETVPGKKVNGWVITLDMGRYGTNYPYRAYWTFFGVGGNLAEDAVYPLAQTDGDGVPLDGANKYILHFAKSEIPPVNAFWSVTMYDIDGYLVANPINRNALGDRSAMTFGSDGSLSIYVQNESPGPDKEANWLPAPGSGKFKLALRLYAPRKEVMDGKWAPPPVMRV</sequence>
<feature type="domain" description="DUF1254" evidence="2">
    <location>
        <begin position="79"/>
        <end position="209"/>
    </location>
</feature>
<gene>
    <name evidence="3" type="ORF">PsB1_0100</name>
</gene>